<dbReference type="Pfam" id="PF07694">
    <property type="entry name" value="5TM-5TMR_LYT"/>
    <property type="match status" value="1"/>
</dbReference>
<evidence type="ECO:0000256" key="7">
    <source>
        <dbReference type="ARBA" id="ARBA00022692"/>
    </source>
</evidence>
<dbReference type="EMBL" id="JBHSMJ010000009">
    <property type="protein sequence ID" value="MFC5447695.1"/>
    <property type="molecule type" value="Genomic_DNA"/>
</dbReference>
<keyword evidence="13 16" id="KW-0472">Membrane</keyword>
<dbReference type="Pfam" id="PF01627">
    <property type="entry name" value="Hpt"/>
    <property type="match status" value="1"/>
</dbReference>
<dbReference type="CDD" id="cd16922">
    <property type="entry name" value="HATPase_EvgS-ArcB-TorS-like"/>
    <property type="match status" value="1"/>
</dbReference>
<evidence type="ECO:0000256" key="13">
    <source>
        <dbReference type="ARBA" id="ARBA00023136"/>
    </source>
</evidence>
<evidence type="ECO:0000256" key="2">
    <source>
        <dbReference type="ARBA" id="ARBA00004651"/>
    </source>
</evidence>
<feature type="modified residue" description="4-aspartylphosphate" evidence="15">
    <location>
        <position position="880"/>
    </location>
</feature>
<evidence type="ECO:0000256" key="15">
    <source>
        <dbReference type="PROSITE-ProRule" id="PRU00169"/>
    </source>
</evidence>
<evidence type="ECO:0000256" key="12">
    <source>
        <dbReference type="ARBA" id="ARBA00023012"/>
    </source>
</evidence>
<dbReference type="Pfam" id="PF02518">
    <property type="entry name" value="HATPase_c"/>
    <property type="match status" value="1"/>
</dbReference>
<keyword evidence="7 16" id="KW-0812">Transmembrane</keyword>
<accession>A0ABW0K355</accession>
<dbReference type="InterPro" id="IPR005467">
    <property type="entry name" value="His_kinase_dom"/>
</dbReference>
<evidence type="ECO:0000256" key="1">
    <source>
        <dbReference type="ARBA" id="ARBA00000085"/>
    </source>
</evidence>
<dbReference type="Gene3D" id="3.30.450.20">
    <property type="entry name" value="PAS domain"/>
    <property type="match status" value="2"/>
</dbReference>
<comment type="catalytic activity">
    <reaction evidence="1">
        <text>ATP + protein L-histidine = ADP + protein N-phospho-L-histidine.</text>
        <dbReference type="EC" id="2.7.13.3"/>
    </reaction>
</comment>
<keyword evidence="11 16" id="KW-1133">Transmembrane helix</keyword>
<comment type="caution">
    <text evidence="21">The sequence shown here is derived from an EMBL/GenBank/DDBJ whole genome shotgun (WGS) entry which is preliminary data.</text>
</comment>
<dbReference type="InterPro" id="IPR011620">
    <property type="entry name" value="Sig_transdc_His_kinase_LytS_TM"/>
</dbReference>
<keyword evidence="10" id="KW-0067">ATP-binding</keyword>
<dbReference type="Gene3D" id="3.40.50.2300">
    <property type="match status" value="2"/>
</dbReference>
<evidence type="ECO:0000259" key="18">
    <source>
        <dbReference type="PROSITE" id="PS50110"/>
    </source>
</evidence>
<evidence type="ECO:0000256" key="16">
    <source>
        <dbReference type="SAM" id="Phobius"/>
    </source>
</evidence>
<keyword evidence="8" id="KW-0547">Nucleotide-binding</keyword>
<dbReference type="Pfam" id="PF00512">
    <property type="entry name" value="HisKA"/>
    <property type="match status" value="1"/>
</dbReference>
<dbReference type="EC" id="2.7.13.3" evidence="3"/>
<feature type="transmembrane region" description="Helical" evidence="16">
    <location>
        <begin position="69"/>
        <end position="92"/>
    </location>
</feature>
<dbReference type="InterPro" id="IPR036641">
    <property type="entry name" value="HPT_dom_sf"/>
</dbReference>
<dbReference type="InterPro" id="IPR004358">
    <property type="entry name" value="Sig_transdc_His_kin-like_C"/>
</dbReference>
<dbReference type="PRINTS" id="PR00344">
    <property type="entry name" value="BCTRLSENSOR"/>
</dbReference>
<feature type="transmembrane region" description="Helical" evidence="16">
    <location>
        <begin position="104"/>
        <end position="123"/>
    </location>
</feature>
<dbReference type="SUPFAM" id="SSF52172">
    <property type="entry name" value="CheY-like"/>
    <property type="match status" value="2"/>
</dbReference>
<keyword evidence="22" id="KW-1185">Reference proteome</keyword>
<proteinExistence type="predicted"/>
<keyword evidence="12" id="KW-0902">Two-component regulatory system</keyword>
<dbReference type="InterPro" id="IPR003661">
    <property type="entry name" value="HisK_dim/P_dom"/>
</dbReference>
<comment type="subcellular location">
    <subcellularLocation>
        <location evidence="2">Cell membrane</location>
        <topology evidence="2">Multi-pass membrane protein</topology>
    </subcellularLocation>
</comment>
<sequence length="1079" mass="123169">MFVRDLILNFCLLTTFMFFFGNFIFNIERKMKNDTAYKWKVGLFQGILGVILIYFGSQIESHSVTDFRPIAILVASYFGGPLSALITTLMVILARLLFPSSSEIMFEVSVAISIISLVSFITNRFIKNYWINWLTSVTWTNIIIFIYFAFMRHFHIDSFVLPYCLTYEVCGLFIAVKMYYLRNAQILRQKFDALQKDLLEVLYSQAGFTFKLKKENGRAQYAMAGGKLLHEIGIPPEELLGKEIEEVPYFPEPLLELLQIQHDKVWKGQPVSYEVEIANYTILLSLKPIFAKNEVQAIIGSGIDITSRKRSEEQLAESEELYRTLVESSQNFVFRFDLEGMITSMNQKVRDVFRVNPDRIGSFYDLLPAGEHLDIFDFYFHKSVHEGVTQRFECIFQIDNHDYEFDVIFCPNYVNQTITSITGTMHDVTDIKKRKQADEANHAKSEFLARMSHEIRTPISGVIGLSELLQKTEMSSLQQDYLRKILSSSRTLLGIINDVLDFSKIESGKIDLEQEEFNIHEMMQELSDMLSVLIGPKQLKVVIDTSADIPETIIGDLMRIEQILINLINNAIKFTDEGYIYVKAEPVYDEEDVIHIEFSVEDTGIGLSAEQIHKLFKPFTQVGYTRSHKSGGTGLGLSICKYFVELMGGSMKVTSCPGQGSKFSFILPFEQGNCSLLAKRTNYLDFEQRSTLVIENNPLIRLSISNMLESMNFQVCGCASDEEMDMNALASLDVILADVSAPEEWSKLRQGLQASENYSATTRLVAVATPIVRDQMIQVLPASEQPDAIILMPINRIGICQTLSTLFEDEISEDSCQEIEHLSKPQEKVPHILLAEDNEINQLVVSEQLNSHGYSVTIAQNGFEVLKYLIQKKWDVVVMDIHMPEMDGIETTKIIREDHRFDQLPIIALTAGAVKQEHEMYYRIGMNEVLTKPLEIDKLIAAIHKCSDQQGRTDQTSDRKKSDLKQIKGIDIAALQHRIDGKEKIMFHMFRMFQRDYCIYMEQLKATLTRQNIDHAQQMLHTLKGVAGNISALGLFMAAAALEKSIENEEAYEEHIEMLERELDVVLTSIQSYLSSWRG</sequence>
<name>A0ABW0K355_9BACL</name>
<dbReference type="Gene3D" id="1.10.287.130">
    <property type="match status" value="1"/>
</dbReference>
<dbReference type="InterPro" id="IPR036890">
    <property type="entry name" value="HATPase_C_sf"/>
</dbReference>
<evidence type="ECO:0000256" key="8">
    <source>
        <dbReference type="ARBA" id="ARBA00022741"/>
    </source>
</evidence>
<feature type="modified residue" description="Phosphohistidine" evidence="14">
    <location>
        <position position="1021"/>
    </location>
</feature>
<dbReference type="InterPro" id="IPR000014">
    <property type="entry name" value="PAS"/>
</dbReference>
<dbReference type="InterPro" id="IPR035965">
    <property type="entry name" value="PAS-like_dom_sf"/>
</dbReference>
<dbReference type="InterPro" id="IPR036097">
    <property type="entry name" value="HisK_dim/P_sf"/>
</dbReference>
<feature type="transmembrane region" description="Helical" evidence="16">
    <location>
        <begin position="129"/>
        <end position="148"/>
    </location>
</feature>
<dbReference type="Pfam" id="PF00072">
    <property type="entry name" value="Response_reg"/>
    <property type="match status" value="1"/>
</dbReference>
<dbReference type="CDD" id="cd17546">
    <property type="entry name" value="REC_hyHK_CKI1_RcsC-like"/>
    <property type="match status" value="1"/>
</dbReference>
<protein>
    <recommendedName>
        <fullName evidence="3">histidine kinase</fullName>
        <ecNumber evidence="3">2.7.13.3</ecNumber>
    </recommendedName>
</protein>
<dbReference type="Gene3D" id="3.30.565.10">
    <property type="entry name" value="Histidine kinase-like ATPase, C-terminal domain"/>
    <property type="match status" value="1"/>
</dbReference>
<dbReference type="PANTHER" id="PTHR45339:SF1">
    <property type="entry name" value="HYBRID SIGNAL TRANSDUCTION HISTIDINE KINASE J"/>
    <property type="match status" value="1"/>
</dbReference>
<evidence type="ECO:0000256" key="11">
    <source>
        <dbReference type="ARBA" id="ARBA00022989"/>
    </source>
</evidence>
<dbReference type="NCBIfam" id="TIGR00229">
    <property type="entry name" value="sensory_box"/>
    <property type="match status" value="2"/>
</dbReference>
<feature type="domain" description="HPt" evidence="20">
    <location>
        <begin position="982"/>
        <end position="1077"/>
    </location>
</feature>
<dbReference type="InterPro" id="IPR003594">
    <property type="entry name" value="HATPase_dom"/>
</dbReference>
<evidence type="ECO:0000313" key="22">
    <source>
        <dbReference type="Proteomes" id="UP001596044"/>
    </source>
</evidence>
<dbReference type="SMART" id="SM00388">
    <property type="entry name" value="HisKA"/>
    <property type="match status" value="1"/>
</dbReference>
<evidence type="ECO:0000256" key="4">
    <source>
        <dbReference type="ARBA" id="ARBA00022475"/>
    </source>
</evidence>
<feature type="transmembrane region" description="Helical" evidence="16">
    <location>
        <begin position="6"/>
        <end position="25"/>
    </location>
</feature>
<feature type="transmembrane region" description="Helical" evidence="16">
    <location>
        <begin position="37"/>
        <end position="57"/>
    </location>
</feature>
<dbReference type="InterPro" id="IPR001789">
    <property type="entry name" value="Sig_transdc_resp-reg_receiver"/>
</dbReference>
<evidence type="ECO:0000313" key="21">
    <source>
        <dbReference type="EMBL" id="MFC5447695.1"/>
    </source>
</evidence>
<evidence type="ECO:0000256" key="3">
    <source>
        <dbReference type="ARBA" id="ARBA00012438"/>
    </source>
</evidence>
<dbReference type="CDD" id="cd00082">
    <property type="entry name" value="HisKA"/>
    <property type="match status" value="1"/>
</dbReference>
<evidence type="ECO:0000259" key="20">
    <source>
        <dbReference type="PROSITE" id="PS50894"/>
    </source>
</evidence>
<evidence type="ECO:0000259" key="17">
    <source>
        <dbReference type="PROSITE" id="PS50109"/>
    </source>
</evidence>
<keyword evidence="6" id="KW-0808">Transferase</keyword>
<dbReference type="SUPFAM" id="SSF55874">
    <property type="entry name" value="ATPase domain of HSP90 chaperone/DNA topoisomerase II/histidine kinase"/>
    <property type="match status" value="1"/>
</dbReference>
<dbReference type="SUPFAM" id="SSF47226">
    <property type="entry name" value="Histidine-containing phosphotransfer domain, HPT domain"/>
    <property type="match status" value="1"/>
</dbReference>
<dbReference type="SUPFAM" id="SSF47384">
    <property type="entry name" value="Homodimeric domain of signal transducing histidine kinase"/>
    <property type="match status" value="1"/>
</dbReference>
<evidence type="ECO:0000256" key="14">
    <source>
        <dbReference type="PROSITE-ProRule" id="PRU00110"/>
    </source>
</evidence>
<organism evidence="21 22">
    <name type="scientific">Paenibacillus aestuarii</name>
    <dbReference type="NCBI Taxonomy" id="516965"/>
    <lineage>
        <taxon>Bacteria</taxon>
        <taxon>Bacillati</taxon>
        <taxon>Bacillota</taxon>
        <taxon>Bacilli</taxon>
        <taxon>Bacillales</taxon>
        <taxon>Paenibacillaceae</taxon>
        <taxon>Paenibacillus</taxon>
    </lineage>
</organism>
<evidence type="ECO:0000256" key="6">
    <source>
        <dbReference type="ARBA" id="ARBA00022679"/>
    </source>
</evidence>
<dbReference type="PROSITE" id="PS50109">
    <property type="entry name" value="HIS_KIN"/>
    <property type="match status" value="1"/>
</dbReference>
<gene>
    <name evidence="21" type="ORF">ACFPOG_05460</name>
</gene>
<evidence type="ECO:0000256" key="10">
    <source>
        <dbReference type="ARBA" id="ARBA00022840"/>
    </source>
</evidence>
<dbReference type="SMART" id="SM00448">
    <property type="entry name" value="REC"/>
    <property type="match status" value="1"/>
</dbReference>
<reference evidence="22" key="1">
    <citation type="journal article" date="2019" name="Int. J. Syst. Evol. Microbiol.">
        <title>The Global Catalogue of Microorganisms (GCM) 10K type strain sequencing project: providing services to taxonomists for standard genome sequencing and annotation.</title>
        <authorList>
            <consortium name="The Broad Institute Genomics Platform"/>
            <consortium name="The Broad Institute Genome Sequencing Center for Infectious Disease"/>
            <person name="Wu L."/>
            <person name="Ma J."/>
        </authorList>
    </citation>
    <scope>NUCLEOTIDE SEQUENCE [LARGE SCALE GENOMIC DNA]</scope>
    <source>
        <strain evidence="22">KACC 11904</strain>
    </source>
</reference>
<keyword evidence="9" id="KW-0418">Kinase</keyword>
<dbReference type="PANTHER" id="PTHR45339">
    <property type="entry name" value="HYBRID SIGNAL TRANSDUCTION HISTIDINE KINASE J"/>
    <property type="match status" value="1"/>
</dbReference>
<dbReference type="Gene3D" id="1.20.120.160">
    <property type="entry name" value="HPT domain"/>
    <property type="match status" value="1"/>
</dbReference>
<evidence type="ECO:0000256" key="5">
    <source>
        <dbReference type="ARBA" id="ARBA00022553"/>
    </source>
</evidence>
<dbReference type="PROSITE" id="PS50110">
    <property type="entry name" value="RESPONSE_REGULATORY"/>
    <property type="match status" value="2"/>
</dbReference>
<feature type="domain" description="Response regulatory" evidence="18">
    <location>
        <begin position="831"/>
        <end position="947"/>
    </location>
</feature>
<dbReference type="PROSITE" id="PS50112">
    <property type="entry name" value="PAS"/>
    <property type="match status" value="1"/>
</dbReference>
<dbReference type="InterPro" id="IPR008207">
    <property type="entry name" value="Sig_transdc_His_kin_Hpt_dom"/>
</dbReference>
<evidence type="ECO:0000259" key="19">
    <source>
        <dbReference type="PROSITE" id="PS50112"/>
    </source>
</evidence>
<feature type="domain" description="PAS" evidence="19">
    <location>
        <begin position="318"/>
        <end position="360"/>
    </location>
</feature>
<dbReference type="Proteomes" id="UP001596044">
    <property type="component" value="Unassembled WGS sequence"/>
</dbReference>
<dbReference type="SMART" id="SM00091">
    <property type="entry name" value="PAS"/>
    <property type="match status" value="1"/>
</dbReference>
<dbReference type="RefSeq" id="WP_270877431.1">
    <property type="nucleotide sequence ID" value="NZ_JAQFVF010000001.1"/>
</dbReference>
<evidence type="ECO:0000256" key="9">
    <source>
        <dbReference type="ARBA" id="ARBA00022777"/>
    </source>
</evidence>
<feature type="domain" description="Histidine kinase" evidence="17">
    <location>
        <begin position="450"/>
        <end position="671"/>
    </location>
</feature>
<dbReference type="SMART" id="SM00387">
    <property type="entry name" value="HATPase_c"/>
    <property type="match status" value="1"/>
</dbReference>
<feature type="domain" description="Response regulatory" evidence="18">
    <location>
        <begin position="690"/>
        <end position="807"/>
    </location>
</feature>
<feature type="modified residue" description="4-aspartylphosphate" evidence="15">
    <location>
        <position position="738"/>
    </location>
</feature>
<dbReference type="InterPro" id="IPR011006">
    <property type="entry name" value="CheY-like_superfamily"/>
</dbReference>
<keyword evidence="4" id="KW-1003">Cell membrane</keyword>
<keyword evidence="5 15" id="KW-0597">Phosphoprotein</keyword>
<dbReference type="PROSITE" id="PS50894">
    <property type="entry name" value="HPT"/>
    <property type="match status" value="1"/>
</dbReference>
<dbReference type="SUPFAM" id="SSF55785">
    <property type="entry name" value="PYP-like sensor domain (PAS domain)"/>
    <property type="match status" value="2"/>
</dbReference>